<accession>E5AMM6</accession>
<protein>
    <submittedName>
        <fullName evidence="1">Uncharacterized protein</fullName>
    </submittedName>
</protein>
<dbReference type="HOGENOM" id="CLU_3096621_0_0_4"/>
<dbReference type="KEGG" id="brh:RBRH_03081"/>
<proteinExistence type="predicted"/>
<dbReference type="Proteomes" id="UP000007437">
    <property type="component" value="Chromosome"/>
</dbReference>
<dbReference type="EMBL" id="FR687359">
    <property type="protein sequence ID" value="CBW76258.1"/>
    <property type="molecule type" value="Genomic_DNA"/>
</dbReference>
<reference evidence="1 2" key="1">
    <citation type="journal article" date="2011" name="J. Bacteriol.">
        <title>Complete genome sequence of Burkholderia rhizoxinica, an endosymbiont of Rhizopus microsporus.</title>
        <authorList>
            <person name="Lackner G."/>
            <person name="Moebius N."/>
            <person name="Partida-Martinez L."/>
            <person name="Hertweck C."/>
        </authorList>
    </citation>
    <scope>NUCLEOTIDE SEQUENCE [LARGE SCALE GENOMIC DNA]</scope>
    <source>
        <strain evidence="2">DSM 19002 / CIP 109453 / HKI 454</strain>
    </source>
</reference>
<evidence type="ECO:0000313" key="2">
    <source>
        <dbReference type="Proteomes" id="UP000007437"/>
    </source>
</evidence>
<dbReference type="STRING" id="882378.RBRH_03081"/>
<name>E5AMM6_MYCRK</name>
<sequence length="51" mass="5702">MTRATESIAGFRHVSGHVADTAMGRCDIEILPHWVVTGRRCCCCMVIPRRT</sequence>
<organism evidence="1 2">
    <name type="scientific">Mycetohabitans rhizoxinica (strain DSM 19002 / CIP 109453 / HKI 454)</name>
    <name type="common">Paraburkholderia rhizoxinica</name>
    <dbReference type="NCBI Taxonomy" id="882378"/>
    <lineage>
        <taxon>Bacteria</taxon>
        <taxon>Pseudomonadati</taxon>
        <taxon>Pseudomonadota</taxon>
        <taxon>Betaproteobacteria</taxon>
        <taxon>Burkholderiales</taxon>
        <taxon>Burkholderiaceae</taxon>
        <taxon>Mycetohabitans</taxon>
    </lineage>
</organism>
<gene>
    <name evidence="1" type="ordered locus">RBRH_03081</name>
</gene>
<dbReference type="AlphaFoldDB" id="E5AMM6"/>
<evidence type="ECO:0000313" key="1">
    <source>
        <dbReference type="EMBL" id="CBW76258.1"/>
    </source>
</evidence>